<evidence type="ECO:0000313" key="1">
    <source>
        <dbReference type="Proteomes" id="UP000887565"/>
    </source>
</evidence>
<dbReference type="WBParaSite" id="nRc.2.0.1.t15751-RA">
    <property type="protein sequence ID" value="nRc.2.0.1.t15751-RA"/>
    <property type="gene ID" value="nRc.2.0.1.g15751"/>
</dbReference>
<organism evidence="1 2">
    <name type="scientific">Romanomermis culicivorax</name>
    <name type="common">Nematode worm</name>
    <dbReference type="NCBI Taxonomy" id="13658"/>
    <lineage>
        <taxon>Eukaryota</taxon>
        <taxon>Metazoa</taxon>
        <taxon>Ecdysozoa</taxon>
        <taxon>Nematoda</taxon>
        <taxon>Enoplea</taxon>
        <taxon>Dorylaimia</taxon>
        <taxon>Mermithida</taxon>
        <taxon>Mermithoidea</taxon>
        <taxon>Mermithidae</taxon>
        <taxon>Romanomermis</taxon>
    </lineage>
</organism>
<sequence>MKFHRTTDAVANSYRCLDSHSQGAKQHLKEARVNSMIFLTSKTVEIAKHSIAHRFSAQYHFELSIFYQTGSIGVRQIDRGILATDQVWTLCDILRNFSEKVVHFYCAKVENFGNHDIENRL</sequence>
<dbReference type="Proteomes" id="UP000887565">
    <property type="component" value="Unplaced"/>
</dbReference>
<reference evidence="2" key="1">
    <citation type="submission" date="2022-11" db="UniProtKB">
        <authorList>
            <consortium name="WormBaseParasite"/>
        </authorList>
    </citation>
    <scope>IDENTIFICATION</scope>
</reference>
<name>A0A915IPL9_ROMCU</name>
<accession>A0A915IPL9</accession>
<protein>
    <submittedName>
        <fullName evidence="2">Uncharacterized protein</fullName>
    </submittedName>
</protein>
<keyword evidence="1" id="KW-1185">Reference proteome</keyword>
<dbReference type="AlphaFoldDB" id="A0A915IPL9"/>
<proteinExistence type="predicted"/>
<evidence type="ECO:0000313" key="2">
    <source>
        <dbReference type="WBParaSite" id="nRc.2.0.1.t15751-RA"/>
    </source>
</evidence>